<protein>
    <submittedName>
        <fullName evidence="2">Uncharacterized protein</fullName>
    </submittedName>
</protein>
<proteinExistence type="predicted"/>
<evidence type="ECO:0000313" key="2">
    <source>
        <dbReference type="EMBL" id="TNN87879.1"/>
    </source>
</evidence>
<feature type="compositionally biased region" description="Low complexity" evidence="1">
    <location>
        <begin position="74"/>
        <end position="95"/>
    </location>
</feature>
<dbReference type="Proteomes" id="UP000314294">
    <property type="component" value="Unassembled WGS sequence"/>
</dbReference>
<keyword evidence="3" id="KW-1185">Reference proteome</keyword>
<feature type="compositionally biased region" description="Polar residues" evidence="1">
    <location>
        <begin position="107"/>
        <end position="124"/>
    </location>
</feature>
<evidence type="ECO:0000256" key="1">
    <source>
        <dbReference type="SAM" id="MobiDB-lite"/>
    </source>
</evidence>
<feature type="region of interest" description="Disordered" evidence="1">
    <location>
        <begin position="1"/>
        <end position="124"/>
    </location>
</feature>
<name>A0A4Z2JCD3_9TELE</name>
<dbReference type="PROSITE" id="PS51257">
    <property type="entry name" value="PROKAR_LIPOPROTEIN"/>
    <property type="match status" value="1"/>
</dbReference>
<comment type="caution">
    <text evidence="2">The sequence shown here is derived from an EMBL/GenBank/DDBJ whole genome shotgun (WGS) entry which is preliminary data.</text>
</comment>
<sequence>MLKRKTKQREQEQSVIITSSVACKPRPSEHSVHRPPEEASAEEQRREENAHDERRPDSGARGGELVKRNRRQHPLSLSGVSPSSPELQQPPQRRSGNMLQAHKSKNLKVSQSSNPWAATCATSA</sequence>
<dbReference type="AlphaFoldDB" id="A0A4Z2JCD3"/>
<dbReference type="EMBL" id="SRLO01000008">
    <property type="protein sequence ID" value="TNN87879.1"/>
    <property type="molecule type" value="Genomic_DNA"/>
</dbReference>
<reference evidence="2 3" key="1">
    <citation type="submission" date="2019-03" db="EMBL/GenBank/DDBJ databases">
        <title>First draft genome of Liparis tanakae, snailfish: a comprehensive survey of snailfish specific genes.</title>
        <authorList>
            <person name="Kim W."/>
            <person name="Song I."/>
            <person name="Jeong J.-H."/>
            <person name="Kim D."/>
            <person name="Kim S."/>
            <person name="Ryu S."/>
            <person name="Song J.Y."/>
            <person name="Lee S.K."/>
        </authorList>
    </citation>
    <scope>NUCLEOTIDE SEQUENCE [LARGE SCALE GENOMIC DNA]</scope>
    <source>
        <tissue evidence="2">Muscle</tissue>
    </source>
</reference>
<gene>
    <name evidence="2" type="ORF">EYF80_001843</name>
</gene>
<evidence type="ECO:0000313" key="3">
    <source>
        <dbReference type="Proteomes" id="UP000314294"/>
    </source>
</evidence>
<feature type="compositionally biased region" description="Basic and acidic residues" evidence="1">
    <location>
        <begin position="26"/>
        <end position="58"/>
    </location>
</feature>
<organism evidence="2 3">
    <name type="scientific">Liparis tanakae</name>
    <name type="common">Tanaka's snailfish</name>
    <dbReference type="NCBI Taxonomy" id="230148"/>
    <lineage>
        <taxon>Eukaryota</taxon>
        <taxon>Metazoa</taxon>
        <taxon>Chordata</taxon>
        <taxon>Craniata</taxon>
        <taxon>Vertebrata</taxon>
        <taxon>Euteleostomi</taxon>
        <taxon>Actinopterygii</taxon>
        <taxon>Neopterygii</taxon>
        <taxon>Teleostei</taxon>
        <taxon>Neoteleostei</taxon>
        <taxon>Acanthomorphata</taxon>
        <taxon>Eupercaria</taxon>
        <taxon>Perciformes</taxon>
        <taxon>Cottioidei</taxon>
        <taxon>Cottales</taxon>
        <taxon>Liparidae</taxon>
        <taxon>Liparis</taxon>
    </lineage>
</organism>
<accession>A0A4Z2JCD3</accession>